<reference evidence="2" key="1">
    <citation type="submission" date="2014-07" db="EMBL/GenBank/DDBJ databases">
        <title>Identification of a novel salt tolerance gene in wild soybean by whole-genome sequencing.</title>
        <authorList>
            <person name="Lam H.-M."/>
            <person name="Qi X."/>
            <person name="Li M.-W."/>
            <person name="Liu X."/>
            <person name="Xie M."/>
            <person name="Ni M."/>
            <person name="Xu X."/>
        </authorList>
    </citation>
    <scope>NUCLEOTIDE SEQUENCE [LARGE SCALE GENOMIC DNA]</scope>
    <source>
        <tissue evidence="2">Root</tissue>
    </source>
</reference>
<sequence length="112" mass="11755">MASNSCFILAFFIAISFSCMDFGLAARHLMQTSTAPNLPLPKPTLPPLPSLPTLPQGNVPPLPTIPSLPTIPTVPQVTLPPLAATLLPNFPTVPTTIPSFPFFSPPPSATTP</sequence>
<keyword evidence="4" id="KW-1185">Reference proteome</keyword>
<organism evidence="2">
    <name type="scientific">Glycine soja</name>
    <name type="common">Wild soybean</name>
    <dbReference type="NCBI Taxonomy" id="3848"/>
    <lineage>
        <taxon>Eukaryota</taxon>
        <taxon>Viridiplantae</taxon>
        <taxon>Streptophyta</taxon>
        <taxon>Embryophyta</taxon>
        <taxon>Tracheophyta</taxon>
        <taxon>Spermatophyta</taxon>
        <taxon>Magnoliopsida</taxon>
        <taxon>eudicotyledons</taxon>
        <taxon>Gunneridae</taxon>
        <taxon>Pentapetalae</taxon>
        <taxon>rosids</taxon>
        <taxon>fabids</taxon>
        <taxon>Fabales</taxon>
        <taxon>Fabaceae</taxon>
        <taxon>Papilionoideae</taxon>
        <taxon>50 kb inversion clade</taxon>
        <taxon>NPAAA clade</taxon>
        <taxon>indigoferoid/millettioid clade</taxon>
        <taxon>Phaseoleae</taxon>
        <taxon>Glycine</taxon>
        <taxon>Glycine subgen. Soja</taxon>
    </lineage>
</organism>
<keyword evidence="1" id="KW-0732">Signal</keyword>
<dbReference type="Proteomes" id="UP000053555">
    <property type="component" value="Unassembled WGS sequence"/>
</dbReference>
<name>A0A0B2QFR2_GLYSO</name>
<feature type="chain" id="PRO_5040563160" description="Protein PELPK1" evidence="1">
    <location>
        <begin position="26"/>
        <end position="112"/>
    </location>
</feature>
<dbReference type="PANTHER" id="PTHR48216">
    <property type="match status" value="1"/>
</dbReference>
<dbReference type="Gramene" id="XM_028333167.1">
    <property type="protein sequence ID" value="XP_028188968.1"/>
    <property type="gene ID" value="LOC114375394"/>
</dbReference>
<dbReference type="AlphaFoldDB" id="A0A0B2QFR2"/>
<protein>
    <recommendedName>
        <fullName evidence="5">Protein PELPK1</fullName>
    </recommendedName>
</protein>
<proteinExistence type="predicted"/>
<dbReference type="EMBL" id="QZWG01000011">
    <property type="protein sequence ID" value="RZB82886.1"/>
    <property type="molecule type" value="Genomic_DNA"/>
</dbReference>
<evidence type="ECO:0000256" key="1">
    <source>
        <dbReference type="SAM" id="SignalP"/>
    </source>
</evidence>
<evidence type="ECO:0000313" key="3">
    <source>
        <dbReference type="EMBL" id="RZB82886.1"/>
    </source>
</evidence>
<gene>
    <name evidence="3" type="ORF">D0Y65_031803</name>
    <name evidence="2" type="ORF">glysoja_029871</name>
</gene>
<dbReference type="EMBL" id="KN659486">
    <property type="protein sequence ID" value="KHN19009.1"/>
    <property type="molecule type" value="Genomic_DNA"/>
</dbReference>
<evidence type="ECO:0000313" key="2">
    <source>
        <dbReference type="EMBL" id="KHN19009.1"/>
    </source>
</evidence>
<evidence type="ECO:0008006" key="5">
    <source>
        <dbReference type="Google" id="ProtNLM"/>
    </source>
</evidence>
<feature type="signal peptide" evidence="1">
    <location>
        <begin position="1"/>
        <end position="25"/>
    </location>
</feature>
<dbReference type="Proteomes" id="UP000289340">
    <property type="component" value="Chromosome 11"/>
</dbReference>
<dbReference type="PANTHER" id="PTHR48216:SF1">
    <property type="match status" value="1"/>
</dbReference>
<accession>A0A0B2QFR2</accession>
<evidence type="ECO:0000313" key="4">
    <source>
        <dbReference type="Proteomes" id="UP000289340"/>
    </source>
</evidence>
<reference evidence="3 4" key="2">
    <citation type="submission" date="2018-09" db="EMBL/GenBank/DDBJ databases">
        <title>A high-quality reference genome of wild soybean provides a powerful tool to mine soybean genomes.</title>
        <authorList>
            <person name="Xie M."/>
            <person name="Chung C.Y.L."/>
            <person name="Li M.-W."/>
            <person name="Wong F.-L."/>
            <person name="Chan T.-F."/>
            <person name="Lam H.-M."/>
        </authorList>
    </citation>
    <scope>NUCLEOTIDE SEQUENCE [LARGE SCALE GENOMIC DNA]</scope>
    <source>
        <strain evidence="4">cv. W05</strain>
        <tissue evidence="3">Hypocotyl of etiolated seedlings</tissue>
    </source>
</reference>